<evidence type="ECO:0000259" key="6">
    <source>
        <dbReference type="PROSITE" id="PS50089"/>
    </source>
</evidence>
<evidence type="ECO:0000256" key="5">
    <source>
        <dbReference type="SAM" id="MobiDB-lite"/>
    </source>
</evidence>
<keyword evidence="8" id="KW-1185">Reference proteome</keyword>
<gene>
    <name evidence="7" type="ORF">EVG20_g41</name>
</gene>
<dbReference type="InterPro" id="IPR001841">
    <property type="entry name" value="Znf_RING"/>
</dbReference>
<dbReference type="Pfam" id="PF00097">
    <property type="entry name" value="zf-C3HC4"/>
    <property type="match status" value="1"/>
</dbReference>
<accession>A0A4Y9ZDU1</accession>
<dbReference type="SUPFAM" id="SSF57850">
    <property type="entry name" value="RING/U-box"/>
    <property type="match status" value="1"/>
</dbReference>
<organism evidence="7 8">
    <name type="scientific">Dentipellis fragilis</name>
    <dbReference type="NCBI Taxonomy" id="205917"/>
    <lineage>
        <taxon>Eukaryota</taxon>
        <taxon>Fungi</taxon>
        <taxon>Dikarya</taxon>
        <taxon>Basidiomycota</taxon>
        <taxon>Agaricomycotina</taxon>
        <taxon>Agaricomycetes</taxon>
        <taxon>Russulales</taxon>
        <taxon>Hericiaceae</taxon>
        <taxon>Dentipellis</taxon>
    </lineage>
</organism>
<keyword evidence="3" id="KW-0862">Zinc</keyword>
<evidence type="ECO:0000313" key="7">
    <source>
        <dbReference type="EMBL" id="TFY72996.1"/>
    </source>
</evidence>
<name>A0A4Y9ZDU1_9AGAM</name>
<feature type="compositionally biased region" description="Low complexity" evidence="5">
    <location>
        <begin position="203"/>
        <end position="217"/>
    </location>
</feature>
<proteinExistence type="predicted"/>
<dbReference type="InterPro" id="IPR013083">
    <property type="entry name" value="Znf_RING/FYVE/PHD"/>
</dbReference>
<dbReference type="STRING" id="205917.A0A4Y9ZDU1"/>
<protein>
    <recommendedName>
        <fullName evidence="6">RING-type domain-containing protein</fullName>
    </recommendedName>
</protein>
<sequence>MASFEPNGVEDYAITAAISNLPVLTPEEVSNLDEFCPICLMTFRSAFEAEATAGPSTKGVTKVEGCGHMFCTEDLAEWIRCRHGTCPTCRYPFLPEIQPVDSDDEESDGGEYVPTEYDADTDFDTDFEDGFMDSDGLDVETMDVETEDAPAAEEVGRRSTYGDRIEEDECLEGNTAEGSQADREWWDEAEEDARDWGLTDGDSMSASEGGLSLAGSSRLNEGIQIRLSPEGEYSVEDEDKKS</sequence>
<keyword evidence="1" id="KW-0479">Metal-binding</keyword>
<evidence type="ECO:0000256" key="4">
    <source>
        <dbReference type="PROSITE-ProRule" id="PRU00175"/>
    </source>
</evidence>
<dbReference type="Proteomes" id="UP000298327">
    <property type="component" value="Unassembled WGS sequence"/>
</dbReference>
<evidence type="ECO:0000256" key="1">
    <source>
        <dbReference type="ARBA" id="ARBA00022723"/>
    </source>
</evidence>
<dbReference type="OrthoDB" id="8062037at2759"/>
<dbReference type="Gene3D" id="3.30.40.10">
    <property type="entry name" value="Zinc/RING finger domain, C3HC4 (zinc finger)"/>
    <property type="match status" value="1"/>
</dbReference>
<feature type="compositionally biased region" description="Acidic residues" evidence="5">
    <location>
        <begin position="233"/>
        <end position="242"/>
    </location>
</feature>
<feature type="region of interest" description="Disordered" evidence="5">
    <location>
        <begin position="144"/>
        <end position="242"/>
    </location>
</feature>
<reference evidence="7 8" key="1">
    <citation type="submission" date="2019-02" db="EMBL/GenBank/DDBJ databases">
        <title>Genome sequencing of the rare red list fungi Dentipellis fragilis.</title>
        <authorList>
            <person name="Buettner E."/>
            <person name="Kellner H."/>
        </authorList>
    </citation>
    <scope>NUCLEOTIDE SEQUENCE [LARGE SCALE GENOMIC DNA]</scope>
    <source>
        <strain evidence="7 8">DSM 105465</strain>
    </source>
</reference>
<keyword evidence="2 4" id="KW-0863">Zinc-finger</keyword>
<feature type="region of interest" description="Disordered" evidence="5">
    <location>
        <begin position="100"/>
        <end position="122"/>
    </location>
</feature>
<dbReference type="EMBL" id="SEOQ01000001">
    <property type="protein sequence ID" value="TFY72996.1"/>
    <property type="molecule type" value="Genomic_DNA"/>
</dbReference>
<feature type="domain" description="RING-type" evidence="6">
    <location>
        <begin position="36"/>
        <end position="90"/>
    </location>
</feature>
<feature type="compositionally biased region" description="Basic and acidic residues" evidence="5">
    <location>
        <begin position="154"/>
        <end position="164"/>
    </location>
</feature>
<dbReference type="InterPro" id="IPR018957">
    <property type="entry name" value="Znf_C3HC4_RING-type"/>
</dbReference>
<dbReference type="AlphaFoldDB" id="A0A4Y9ZDU1"/>
<evidence type="ECO:0000313" key="8">
    <source>
        <dbReference type="Proteomes" id="UP000298327"/>
    </source>
</evidence>
<evidence type="ECO:0000256" key="2">
    <source>
        <dbReference type="ARBA" id="ARBA00022771"/>
    </source>
</evidence>
<dbReference type="GO" id="GO:0008270">
    <property type="term" value="F:zinc ion binding"/>
    <property type="evidence" value="ECO:0007669"/>
    <property type="project" value="UniProtKB-KW"/>
</dbReference>
<comment type="caution">
    <text evidence="7">The sequence shown here is derived from an EMBL/GenBank/DDBJ whole genome shotgun (WGS) entry which is preliminary data.</text>
</comment>
<evidence type="ECO:0000256" key="3">
    <source>
        <dbReference type="ARBA" id="ARBA00022833"/>
    </source>
</evidence>
<dbReference type="PROSITE" id="PS50089">
    <property type="entry name" value="ZF_RING_2"/>
    <property type="match status" value="1"/>
</dbReference>